<sequence length="72" mass="7950">MRTPLKWQPLLWATKRVCLGCSGDNNLWPVPLSPAWAPCMEKGPERLKRGSQTPAETDERGLSDTKQTVTGG</sequence>
<comment type="caution">
    <text evidence="2">The sequence shown here is derived from an EMBL/GenBank/DDBJ whole genome shotgun (WGS) entry which is preliminary data.</text>
</comment>
<proteinExistence type="predicted"/>
<organism evidence="2 3">
    <name type="scientific">Pleurodeles waltl</name>
    <name type="common">Iberian ribbed newt</name>
    <dbReference type="NCBI Taxonomy" id="8319"/>
    <lineage>
        <taxon>Eukaryota</taxon>
        <taxon>Metazoa</taxon>
        <taxon>Chordata</taxon>
        <taxon>Craniata</taxon>
        <taxon>Vertebrata</taxon>
        <taxon>Euteleostomi</taxon>
        <taxon>Amphibia</taxon>
        <taxon>Batrachia</taxon>
        <taxon>Caudata</taxon>
        <taxon>Salamandroidea</taxon>
        <taxon>Salamandridae</taxon>
        <taxon>Pleurodelinae</taxon>
        <taxon>Pleurodeles</taxon>
    </lineage>
</organism>
<protein>
    <submittedName>
        <fullName evidence="2">Uncharacterized protein</fullName>
    </submittedName>
</protein>
<keyword evidence="3" id="KW-1185">Reference proteome</keyword>
<name>A0AAV7SKZ0_PLEWA</name>
<gene>
    <name evidence="2" type="ORF">NDU88_005187</name>
</gene>
<feature type="region of interest" description="Disordered" evidence="1">
    <location>
        <begin position="41"/>
        <end position="72"/>
    </location>
</feature>
<evidence type="ECO:0000313" key="3">
    <source>
        <dbReference type="Proteomes" id="UP001066276"/>
    </source>
</evidence>
<evidence type="ECO:0000313" key="2">
    <source>
        <dbReference type="EMBL" id="KAJ1164753.1"/>
    </source>
</evidence>
<dbReference type="AlphaFoldDB" id="A0AAV7SKZ0"/>
<dbReference type="EMBL" id="JANPWB010000008">
    <property type="protein sequence ID" value="KAJ1164753.1"/>
    <property type="molecule type" value="Genomic_DNA"/>
</dbReference>
<dbReference type="Proteomes" id="UP001066276">
    <property type="component" value="Chromosome 4_2"/>
</dbReference>
<reference evidence="2" key="1">
    <citation type="journal article" date="2022" name="bioRxiv">
        <title>Sequencing and chromosome-scale assembly of the giantPleurodeles waltlgenome.</title>
        <authorList>
            <person name="Brown T."/>
            <person name="Elewa A."/>
            <person name="Iarovenko S."/>
            <person name="Subramanian E."/>
            <person name="Araus A.J."/>
            <person name="Petzold A."/>
            <person name="Susuki M."/>
            <person name="Suzuki K.-i.T."/>
            <person name="Hayashi T."/>
            <person name="Toyoda A."/>
            <person name="Oliveira C."/>
            <person name="Osipova E."/>
            <person name="Leigh N.D."/>
            <person name="Simon A."/>
            <person name="Yun M.H."/>
        </authorList>
    </citation>
    <scope>NUCLEOTIDE SEQUENCE</scope>
    <source>
        <strain evidence="2">20211129_DDA</strain>
        <tissue evidence="2">Liver</tissue>
    </source>
</reference>
<accession>A0AAV7SKZ0</accession>
<evidence type="ECO:0000256" key="1">
    <source>
        <dbReference type="SAM" id="MobiDB-lite"/>
    </source>
</evidence>